<accession>A0A4Q6I6E6</accession>
<reference evidence="1 2" key="1">
    <citation type="submission" date="2018-06" db="EMBL/GenBank/DDBJ databases">
        <title>Complete Genome Sequence of Ehrlichia minasensis Isolated From Cattle.</title>
        <authorList>
            <person name="Aguiar D.M."/>
            <person name="Araujo J.P.A.Jr."/>
            <person name="Nakazato L."/>
            <person name="Bard E."/>
            <person name="Cabezas-Cruz A."/>
        </authorList>
    </citation>
    <scope>NUCLEOTIDE SEQUENCE [LARGE SCALE GENOMIC DNA]</scope>
    <source>
        <strain evidence="1 2">B11</strain>
    </source>
</reference>
<dbReference type="OrthoDB" id="7162905at2"/>
<name>A0A4Q6I6E6_9RICK</name>
<dbReference type="RefSeq" id="WP_045171487.1">
    <property type="nucleotide sequence ID" value="NZ_QOHL01000008.1"/>
</dbReference>
<proteinExistence type="predicted"/>
<comment type="caution">
    <text evidence="1">The sequence shown here is derived from an EMBL/GenBank/DDBJ whole genome shotgun (WGS) entry which is preliminary data.</text>
</comment>
<organism evidence="1 2">
    <name type="scientific">Ehrlichia minasensis</name>
    <dbReference type="NCBI Taxonomy" id="1242993"/>
    <lineage>
        <taxon>Bacteria</taxon>
        <taxon>Pseudomonadati</taxon>
        <taxon>Pseudomonadota</taxon>
        <taxon>Alphaproteobacteria</taxon>
        <taxon>Rickettsiales</taxon>
        <taxon>Anaplasmataceae</taxon>
        <taxon>Ehrlichia</taxon>
    </lineage>
</organism>
<protein>
    <submittedName>
        <fullName evidence="1">Uncharacterized protein</fullName>
    </submittedName>
</protein>
<evidence type="ECO:0000313" key="1">
    <source>
        <dbReference type="EMBL" id="RZB12763.1"/>
    </source>
</evidence>
<dbReference type="AlphaFoldDB" id="A0A4Q6I6E6"/>
<keyword evidence="2" id="KW-1185">Reference proteome</keyword>
<evidence type="ECO:0000313" key="2">
    <source>
        <dbReference type="Proteomes" id="UP000293377"/>
    </source>
</evidence>
<dbReference type="Proteomes" id="UP000293377">
    <property type="component" value="Unassembled WGS sequence"/>
</dbReference>
<sequence>MFILNDIIEIKSQIVNILNIQIKYLEQSDLATVKDLQCIENVLINLLDCKHKKVKSSMNVILSSKNQETIELLNSVCLNYKRVLEVRNDLLVNTLQALKACG</sequence>
<dbReference type="EMBL" id="QOHL01000008">
    <property type="protein sequence ID" value="RZB12763.1"/>
    <property type="molecule type" value="Genomic_DNA"/>
</dbReference>
<gene>
    <name evidence="1" type="ORF">DRF75_02295</name>
</gene>